<dbReference type="Proteomes" id="UP000664859">
    <property type="component" value="Unassembled WGS sequence"/>
</dbReference>
<evidence type="ECO:0000313" key="3">
    <source>
        <dbReference type="Proteomes" id="UP000664859"/>
    </source>
</evidence>
<dbReference type="AlphaFoldDB" id="A0A835ZG20"/>
<feature type="signal peptide" evidence="1">
    <location>
        <begin position="1"/>
        <end position="22"/>
    </location>
</feature>
<protein>
    <submittedName>
        <fullName evidence="2">Uncharacterized protein</fullName>
    </submittedName>
</protein>
<feature type="chain" id="PRO_5032719620" evidence="1">
    <location>
        <begin position="23"/>
        <end position="312"/>
    </location>
</feature>
<sequence length="312" mass="33919">MVALVVVARLALLCCVGIAATASPPRTDERGHGRALGVPDECGAQVSSCKDVAILTGFATHCRSPQDCTSKYHKLQDSVAWQRSGQLVQRRRHPHGPHGDANAVLAGQGPAERPAAVLGGQRRAAARLHRRFRRRLTHRRPGLAKGSGGGYCRSARGSTPRSCRCGCRNAHGNGAVVTARPARRSMQSRTRLRLGAGSSSLGRELCSCSNLCAVRRNKCPCNFRPHNAFWLEVPFRKVHISSNMVRLRAIPAVDIVHQSPTSTVSVSGETALYSRVLRPWQHGESFTCEVAGQHWQLRQSGLRPRGKGQRST</sequence>
<evidence type="ECO:0000256" key="1">
    <source>
        <dbReference type="SAM" id="SignalP"/>
    </source>
</evidence>
<dbReference type="EMBL" id="JAFCMP010000019">
    <property type="protein sequence ID" value="KAG5191527.1"/>
    <property type="molecule type" value="Genomic_DNA"/>
</dbReference>
<reference evidence="2" key="1">
    <citation type="submission" date="2021-02" db="EMBL/GenBank/DDBJ databases">
        <title>First Annotated Genome of the Yellow-green Alga Tribonema minus.</title>
        <authorList>
            <person name="Mahan K.M."/>
        </authorList>
    </citation>
    <scope>NUCLEOTIDE SEQUENCE</scope>
    <source>
        <strain evidence="2">UTEX B ZZ1240</strain>
    </source>
</reference>
<proteinExistence type="predicted"/>
<organism evidence="2 3">
    <name type="scientific">Tribonema minus</name>
    <dbReference type="NCBI Taxonomy" id="303371"/>
    <lineage>
        <taxon>Eukaryota</taxon>
        <taxon>Sar</taxon>
        <taxon>Stramenopiles</taxon>
        <taxon>Ochrophyta</taxon>
        <taxon>PX clade</taxon>
        <taxon>Xanthophyceae</taxon>
        <taxon>Tribonematales</taxon>
        <taxon>Tribonemataceae</taxon>
        <taxon>Tribonema</taxon>
    </lineage>
</organism>
<name>A0A835ZG20_9STRA</name>
<comment type="caution">
    <text evidence="2">The sequence shown here is derived from an EMBL/GenBank/DDBJ whole genome shotgun (WGS) entry which is preliminary data.</text>
</comment>
<evidence type="ECO:0000313" key="2">
    <source>
        <dbReference type="EMBL" id="KAG5191527.1"/>
    </source>
</evidence>
<gene>
    <name evidence="2" type="ORF">JKP88DRAFT_251517</name>
</gene>
<keyword evidence="1" id="KW-0732">Signal</keyword>
<keyword evidence="3" id="KW-1185">Reference proteome</keyword>
<accession>A0A835ZG20</accession>